<evidence type="ECO:0000313" key="4">
    <source>
        <dbReference type="Proteomes" id="UP000799421"/>
    </source>
</evidence>
<sequence>EAGNSQDPRKWAYITIEDFRATSNWTVLGYIWLWIMALAAVAVYALDTFTAVNLLVLDQWSSQVKPAIPMKYTKWIFAACILFSWALCAYEWIRAIRVIRRGGVADSYMDYVARNLQCIRPGGWRRFLVFAELTKSKKGVDYIAFFVYFAFTGAIRIILAEGPRQFVNAITLYSVMVAKIEVHGKAVGRSQFDQFFFNLQQLAHSNPEEMLILCSMLFTLVIWMFSMLCLIAAVILYLVFLWHYIPHSDARLKVYCRRKVDKRLERIVQVKIKTAVEEDERKAERLASKRGHPPTLKRQPTLPEVGKSPDLPTWDSSGVPPLLRSNTSTTVSTLPLYPGRSGSQRTLPEMP</sequence>
<dbReference type="PANTHER" id="PTHR36424:SF1">
    <property type="entry name" value="LOW AFFINITY K(+) TRANSPORTER 1-RELATED"/>
    <property type="match status" value="1"/>
</dbReference>
<dbReference type="EMBL" id="MU005984">
    <property type="protein sequence ID" value="KAF2860145.1"/>
    <property type="molecule type" value="Genomic_DNA"/>
</dbReference>
<dbReference type="AlphaFoldDB" id="A0A6A7BZP6"/>
<keyword evidence="2" id="KW-0812">Transmembrane</keyword>
<accession>A0A6A7BZP6</accession>
<dbReference type="PANTHER" id="PTHR36424">
    <property type="entry name" value="PHEROMONE-REGULATED MEMBRANE PROTEIN 6"/>
    <property type="match status" value="1"/>
</dbReference>
<feature type="non-terminal residue" evidence="3">
    <location>
        <position position="1"/>
    </location>
</feature>
<dbReference type="OrthoDB" id="436496at2759"/>
<gene>
    <name evidence="3" type="ORF">K470DRAFT_192616</name>
</gene>
<feature type="transmembrane region" description="Helical" evidence="2">
    <location>
        <begin position="210"/>
        <end position="243"/>
    </location>
</feature>
<reference evidence="3" key="1">
    <citation type="journal article" date="2020" name="Stud. Mycol.">
        <title>101 Dothideomycetes genomes: a test case for predicting lifestyles and emergence of pathogens.</title>
        <authorList>
            <person name="Haridas S."/>
            <person name="Albert R."/>
            <person name="Binder M."/>
            <person name="Bloem J."/>
            <person name="Labutti K."/>
            <person name="Salamov A."/>
            <person name="Andreopoulos B."/>
            <person name="Baker S."/>
            <person name="Barry K."/>
            <person name="Bills G."/>
            <person name="Bluhm B."/>
            <person name="Cannon C."/>
            <person name="Castanera R."/>
            <person name="Culley D."/>
            <person name="Daum C."/>
            <person name="Ezra D."/>
            <person name="Gonzalez J."/>
            <person name="Henrissat B."/>
            <person name="Kuo A."/>
            <person name="Liang C."/>
            <person name="Lipzen A."/>
            <person name="Lutzoni F."/>
            <person name="Magnuson J."/>
            <person name="Mondo S."/>
            <person name="Nolan M."/>
            <person name="Ohm R."/>
            <person name="Pangilinan J."/>
            <person name="Park H.-J."/>
            <person name="Ramirez L."/>
            <person name="Alfaro M."/>
            <person name="Sun H."/>
            <person name="Tritt A."/>
            <person name="Yoshinaga Y."/>
            <person name="Zwiers L.-H."/>
            <person name="Turgeon B."/>
            <person name="Goodwin S."/>
            <person name="Spatafora J."/>
            <person name="Crous P."/>
            <person name="Grigoriev I."/>
        </authorList>
    </citation>
    <scope>NUCLEOTIDE SEQUENCE</scope>
    <source>
        <strain evidence="3">CBS 480.64</strain>
    </source>
</reference>
<proteinExistence type="predicted"/>
<protein>
    <submittedName>
        <fullName evidence="3">Uncharacterized protein</fullName>
    </submittedName>
</protein>
<keyword evidence="4" id="KW-1185">Reference proteome</keyword>
<feature type="region of interest" description="Disordered" evidence="1">
    <location>
        <begin position="281"/>
        <end position="351"/>
    </location>
</feature>
<dbReference type="Proteomes" id="UP000799421">
    <property type="component" value="Unassembled WGS sequence"/>
</dbReference>
<feature type="non-terminal residue" evidence="3">
    <location>
        <position position="351"/>
    </location>
</feature>
<dbReference type="GO" id="GO:0005886">
    <property type="term" value="C:plasma membrane"/>
    <property type="evidence" value="ECO:0007669"/>
    <property type="project" value="InterPro"/>
</dbReference>
<evidence type="ECO:0000256" key="2">
    <source>
        <dbReference type="SAM" id="Phobius"/>
    </source>
</evidence>
<feature type="transmembrane region" description="Helical" evidence="2">
    <location>
        <begin position="75"/>
        <end position="93"/>
    </location>
</feature>
<organism evidence="3 4">
    <name type="scientific">Piedraia hortae CBS 480.64</name>
    <dbReference type="NCBI Taxonomy" id="1314780"/>
    <lineage>
        <taxon>Eukaryota</taxon>
        <taxon>Fungi</taxon>
        <taxon>Dikarya</taxon>
        <taxon>Ascomycota</taxon>
        <taxon>Pezizomycotina</taxon>
        <taxon>Dothideomycetes</taxon>
        <taxon>Dothideomycetidae</taxon>
        <taxon>Capnodiales</taxon>
        <taxon>Piedraiaceae</taxon>
        <taxon>Piedraia</taxon>
    </lineage>
</organism>
<feature type="compositionally biased region" description="Polar residues" evidence="1">
    <location>
        <begin position="324"/>
        <end position="333"/>
    </location>
</feature>
<dbReference type="GO" id="GO:0015079">
    <property type="term" value="F:potassium ion transmembrane transporter activity"/>
    <property type="evidence" value="ECO:0007669"/>
    <property type="project" value="InterPro"/>
</dbReference>
<dbReference type="InterPro" id="IPR031606">
    <property type="entry name" value="Kch1/2"/>
</dbReference>
<evidence type="ECO:0000313" key="3">
    <source>
        <dbReference type="EMBL" id="KAF2860145.1"/>
    </source>
</evidence>
<feature type="transmembrane region" description="Helical" evidence="2">
    <location>
        <begin position="30"/>
        <end position="55"/>
    </location>
</feature>
<feature type="transmembrane region" description="Helical" evidence="2">
    <location>
        <begin position="142"/>
        <end position="159"/>
    </location>
</feature>
<keyword evidence="2" id="KW-0472">Membrane</keyword>
<dbReference type="Pfam" id="PF16944">
    <property type="entry name" value="KCH"/>
    <property type="match status" value="1"/>
</dbReference>
<evidence type="ECO:0000256" key="1">
    <source>
        <dbReference type="SAM" id="MobiDB-lite"/>
    </source>
</evidence>
<keyword evidence="2" id="KW-1133">Transmembrane helix</keyword>
<name>A0A6A7BZP6_9PEZI</name>
<feature type="compositionally biased region" description="Polar residues" evidence="1">
    <location>
        <begin position="341"/>
        <end position="351"/>
    </location>
</feature>